<dbReference type="PROSITE" id="PS01129">
    <property type="entry name" value="PSI_RLU"/>
    <property type="match status" value="1"/>
</dbReference>
<reference evidence="7 8" key="1">
    <citation type="submission" date="2020-08" db="EMBL/GenBank/DDBJ databases">
        <title>Genome public.</title>
        <authorList>
            <person name="Liu C."/>
            <person name="Sun Q."/>
        </authorList>
    </citation>
    <scope>NUCLEOTIDE SEQUENCE [LARGE SCALE GENOMIC DNA]</scope>
    <source>
        <strain evidence="7 8">BX0805</strain>
    </source>
</reference>
<evidence type="ECO:0000256" key="4">
    <source>
        <dbReference type="PROSITE-ProRule" id="PRU00182"/>
    </source>
</evidence>
<dbReference type="InterPro" id="IPR006224">
    <property type="entry name" value="PsdUridine_synth_RluA-like_CS"/>
</dbReference>
<comment type="similarity">
    <text evidence="2 5">Belongs to the pseudouridine synthase RluA family.</text>
</comment>
<keyword evidence="4" id="KW-0694">RNA-binding</keyword>
<organism evidence="7 8">
    <name type="scientific">Roseburia yibonii</name>
    <dbReference type="NCBI Taxonomy" id="2763063"/>
    <lineage>
        <taxon>Bacteria</taxon>
        <taxon>Bacillati</taxon>
        <taxon>Bacillota</taxon>
        <taxon>Clostridia</taxon>
        <taxon>Lachnospirales</taxon>
        <taxon>Lachnospiraceae</taxon>
        <taxon>Roseburia</taxon>
    </lineage>
</organism>
<evidence type="ECO:0000256" key="3">
    <source>
        <dbReference type="ARBA" id="ARBA00023235"/>
    </source>
</evidence>
<dbReference type="EMBL" id="JACOQH010000002">
    <property type="protein sequence ID" value="MBC5753194.1"/>
    <property type="molecule type" value="Genomic_DNA"/>
</dbReference>
<dbReference type="InterPro" id="IPR020103">
    <property type="entry name" value="PsdUridine_synth_cat_dom_sf"/>
</dbReference>
<proteinExistence type="inferred from homology"/>
<dbReference type="CDD" id="cd00165">
    <property type="entry name" value="S4"/>
    <property type="match status" value="1"/>
</dbReference>
<comment type="caution">
    <text evidence="7">The sequence shown here is derived from an EMBL/GenBank/DDBJ whole genome shotgun (WGS) entry which is preliminary data.</text>
</comment>
<dbReference type="Gene3D" id="3.10.290.10">
    <property type="entry name" value="RNA-binding S4 domain"/>
    <property type="match status" value="1"/>
</dbReference>
<feature type="domain" description="Pseudouridine synthase RsuA/RluA-like" evidence="6">
    <location>
        <begin position="99"/>
        <end position="258"/>
    </location>
</feature>
<dbReference type="RefSeq" id="WP_186981727.1">
    <property type="nucleotide sequence ID" value="NZ_JACOQH010000002.1"/>
</dbReference>
<gene>
    <name evidence="7" type="ORF">H8Z76_03975</name>
</gene>
<dbReference type="SUPFAM" id="SSF55120">
    <property type="entry name" value="Pseudouridine synthase"/>
    <property type="match status" value="1"/>
</dbReference>
<dbReference type="InterPro" id="IPR036986">
    <property type="entry name" value="S4_RNA-bd_sf"/>
</dbReference>
<dbReference type="NCBIfam" id="TIGR00005">
    <property type="entry name" value="rluA_subfam"/>
    <property type="match status" value="1"/>
</dbReference>
<dbReference type="Pfam" id="PF00849">
    <property type="entry name" value="PseudoU_synth_2"/>
    <property type="match status" value="1"/>
</dbReference>
<accession>A0ABR7I8F2</accession>
<sequence length="328" mass="37468">MKEYIIGKNEANQRLDKYLHKLLKEASNGFLYKMLRKKNITLNGKKAEGVEKLQEGDHVKLFLSDETFLKFAGQPSVHKDEANVKLKPVSLSVVYEDEDILIINKPQGMLSQKAKPSDVSANEYIMEYLLDTGALTGEDLRTFRPSICNRLDRNTSGLLIAGKSLRGLQEVAECLKDRSMKKYYRCIVKGTVAEKKKITGYLKKDEGSNQVQIYSKEVPDSRYIETEYTPVETFPDATLLEVHLITGRSHQIRAHLASIGHPIAGDEKYGDHNWNLTLKKKYGIRGQMLHAYRLEFPDGRKVTAPVPESFEKLAGVDRKIFQREYEQR</sequence>
<dbReference type="PANTHER" id="PTHR21600">
    <property type="entry name" value="MITOCHONDRIAL RNA PSEUDOURIDINE SYNTHASE"/>
    <property type="match status" value="1"/>
</dbReference>
<dbReference type="InterPro" id="IPR050188">
    <property type="entry name" value="RluA_PseudoU_synthase"/>
</dbReference>
<comment type="function">
    <text evidence="5">Responsible for synthesis of pseudouridine from uracil.</text>
</comment>
<protein>
    <recommendedName>
        <fullName evidence="5">Pseudouridine synthase</fullName>
        <ecNumber evidence="5">5.4.99.-</ecNumber>
    </recommendedName>
</protein>
<evidence type="ECO:0000256" key="1">
    <source>
        <dbReference type="ARBA" id="ARBA00000073"/>
    </source>
</evidence>
<dbReference type="InterPro" id="IPR006145">
    <property type="entry name" value="PsdUridine_synth_RsuA/RluA"/>
</dbReference>
<dbReference type="Gene3D" id="3.30.2350.10">
    <property type="entry name" value="Pseudouridine synthase"/>
    <property type="match status" value="1"/>
</dbReference>
<dbReference type="PANTHER" id="PTHR21600:SF83">
    <property type="entry name" value="PSEUDOURIDYLATE SYNTHASE RPUSD4, MITOCHONDRIAL"/>
    <property type="match status" value="1"/>
</dbReference>
<dbReference type="CDD" id="cd02869">
    <property type="entry name" value="PseudoU_synth_RluA_like"/>
    <property type="match status" value="1"/>
</dbReference>
<evidence type="ECO:0000313" key="8">
    <source>
        <dbReference type="Proteomes" id="UP000621540"/>
    </source>
</evidence>
<dbReference type="EC" id="5.4.99.-" evidence="5"/>
<dbReference type="Proteomes" id="UP000621540">
    <property type="component" value="Unassembled WGS sequence"/>
</dbReference>
<evidence type="ECO:0000259" key="6">
    <source>
        <dbReference type="Pfam" id="PF00849"/>
    </source>
</evidence>
<keyword evidence="8" id="KW-1185">Reference proteome</keyword>
<evidence type="ECO:0000313" key="7">
    <source>
        <dbReference type="EMBL" id="MBC5753194.1"/>
    </source>
</evidence>
<name>A0ABR7I8F2_9FIRM</name>
<evidence type="ECO:0000256" key="5">
    <source>
        <dbReference type="RuleBase" id="RU362028"/>
    </source>
</evidence>
<dbReference type="PROSITE" id="PS50889">
    <property type="entry name" value="S4"/>
    <property type="match status" value="1"/>
</dbReference>
<keyword evidence="3 5" id="KW-0413">Isomerase</keyword>
<comment type="catalytic activity">
    <reaction evidence="1 5">
        <text>a uridine in RNA = a pseudouridine in RNA</text>
        <dbReference type="Rhea" id="RHEA:48348"/>
        <dbReference type="Rhea" id="RHEA-COMP:12068"/>
        <dbReference type="Rhea" id="RHEA-COMP:12069"/>
        <dbReference type="ChEBI" id="CHEBI:65314"/>
        <dbReference type="ChEBI" id="CHEBI:65315"/>
    </reaction>
</comment>
<evidence type="ECO:0000256" key="2">
    <source>
        <dbReference type="ARBA" id="ARBA00010876"/>
    </source>
</evidence>
<dbReference type="InterPro" id="IPR006225">
    <property type="entry name" value="PsdUridine_synth_RluC/D"/>
</dbReference>